<dbReference type="InterPro" id="IPR037187">
    <property type="entry name" value="DnaK_N"/>
</dbReference>
<organism evidence="6 7">
    <name type="scientific">Candidatus Syntrophocurvum alkaliphilum</name>
    <dbReference type="NCBI Taxonomy" id="2293317"/>
    <lineage>
        <taxon>Bacteria</taxon>
        <taxon>Bacillati</taxon>
        <taxon>Bacillota</taxon>
        <taxon>Clostridia</taxon>
        <taxon>Eubacteriales</taxon>
        <taxon>Syntrophomonadaceae</taxon>
        <taxon>Candidatus Syntrophocurvum</taxon>
    </lineage>
</organism>
<dbReference type="SUPFAM" id="SSF109635">
    <property type="entry name" value="DnaK suppressor protein DksA, alpha-hairpin domain"/>
    <property type="match status" value="1"/>
</dbReference>
<dbReference type="RefSeq" id="WP_156203556.1">
    <property type="nucleotide sequence ID" value="NZ_CP046457.1"/>
</dbReference>
<feature type="domain" description="Zinc finger DksA/TraR C4-type" evidence="5">
    <location>
        <begin position="80"/>
        <end position="110"/>
    </location>
</feature>
<dbReference type="InterPro" id="IPR000962">
    <property type="entry name" value="Znf_DskA_TraR"/>
</dbReference>
<protein>
    <recommendedName>
        <fullName evidence="5">Zinc finger DksA/TraR C4-type domain-containing protein</fullName>
    </recommendedName>
</protein>
<keyword evidence="7" id="KW-1185">Reference proteome</keyword>
<dbReference type="EMBL" id="CP046457">
    <property type="protein sequence ID" value="QGT99683.1"/>
    <property type="molecule type" value="Genomic_DNA"/>
</dbReference>
<name>A0A6I6DHB5_9FIRM</name>
<accession>A0A6I6DHB5</accession>
<dbReference type="KEGG" id="salq:SYNTR_1090"/>
<keyword evidence="1" id="KW-0479">Metal-binding</keyword>
<evidence type="ECO:0000313" key="7">
    <source>
        <dbReference type="Proteomes" id="UP000426444"/>
    </source>
</evidence>
<dbReference type="PANTHER" id="PTHR33823:SF4">
    <property type="entry name" value="GENERAL STRESS PROTEIN 16O"/>
    <property type="match status" value="1"/>
</dbReference>
<dbReference type="GO" id="GO:0008270">
    <property type="term" value="F:zinc ion binding"/>
    <property type="evidence" value="ECO:0007669"/>
    <property type="project" value="UniProtKB-KW"/>
</dbReference>
<evidence type="ECO:0000256" key="2">
    <source>
        <dbReference type="ARBA" id="ARBA00022771"/>
    </source>
</evidence>
<dbReference type="AlphaFoldDB" id="A0A6I6DHB5"/>
<dbReference type="Pfam" id="PF01258">
    <property type="entry name" value="zf-dskA_traR"/>
    <property type="match status" value="1"/>
</dbReference>
<proteinExistence type="predicted"/>
<dbReference type="OrthoDB" id="9811543at2"/>
<evidence type="ECO:0000256" key="3">
    <source>
        <dbReference type="ARBA" id="ARBA00022833"/>
    </source>
</evidence>
<keyword evidence="3" id="KW-0862">Zinc</keyword>
<evidence type="ECO:0000256" key="1">
    <source>
        <dbReference type="ARBA" id="ARBA00022723"/>
    </source>
</evidence>
<dbReference type="PANTHER" id="PTHR33823">
    <property type="entry name" value="RNA POLYMERASE-BINDING TRANSCRIPTION FACTOR DKSA-RELATED"/>
    <property type="match status" value="1"/>
</dbReference>
<dbReference type="Proteomes" id="UP000426444">
    <property type="component" value="Chromosome"/>
</dbReference>
<evidence type="ECO:0000256" key="4">
    <source>
        <dbReference type="PROSITE-ProRule" id="PRU00510"/>
    </source>
</evidence>
<feature type="zinc finger region" description="dksA C4-type" evidence="4">
    <location>
        <begin position="85"/>
        <end position="109"/>
    </location>
</feature>
<sequence>MDYKTNLLNKKQQLEQLIKQKHEDLMIPVSENTNELSIYDQHTADMATELFEREKDSGLLEMLEIELEKVDDALARANSGNYGVCELCGHQIEQRRLERAVNTTLCINCAYKTQDKFTRPAEEDITQSGAMSDRGETFQISGYEFYEE</sequence>
<evidence type="ECO:0000313" key="6">
    <source>
        <dbReference type="EMBL" id="QGT99683.1"/>
    </source>
</evidence>
<gene>
    <name evidence="6" type="ORF">SYNTR_1090</name>
</gene>
<keyword evidence="2" id="KW-0863">Zinc-finger</keyword>
<reference evidence="7" key="1">
    <citation type="journal article" date="2019" name="Microbiology">
        <title>Complete Genome Sequence of an Uncultured Bacterium of the Candidate Phylum Bipolaricaulota.</title>
        <authorList>
            <person name="Kadnikov V.V."/>
            <person name="Mardanov A.V."/>
            <person name="Beletsky A.V."/>
            <person name="Frank Y.A."/>
            <person name="Karnachuk O.V."/>
            <person name="Ravin N.V."/>
        </authorList>
    </citation>
    <scope>NUCLEOTIDE SEQUENCE [LARGE SCALE GENOMIC DNA]</scope>
</reference>
<dbReference type="PROSITE" id="PS51128">
    <property type="entry name" value="ZF_DKSA_2"/>
    <property type="match status" value="1"/>
</dbReference>
<dbReference type="Gene3D" id="1.20.120.910">
    <property type="entry name" value="DksA, coiled-coil domain"/>
    <property type="match status" value="1"/>
</dbReference>
<evidence type="ECO:0000259" key="5">
    <source>
        <dbReference type="Pfam" id="PF01258"/>
    </source>
</evidence>